<dbReference type="InterPro" id="IPR017520">
    <property type="entry name" value="CHP03086"/>
</dbReference>
<evidence type="ECO:0000313" key="3">
    <source>
        <dbReference type="Proteomes" id="UP000468687"/>
    </source>
</evidence>
<organism evidence="2 3">
    <name type="scientific">Nocardioides zeae</name>
    <dbReference type="NCBI Taxonomy" id="1457234"/>
    <lineage>
        <taxon>Bacteria</taxon>
        <taxon>Bacillati</taxon>
        <taxon>Actinomycetota</taxon>
        <taxon>Actinomycetes</taxon>
        <taxon>Propionibacteriales</taxon>
        <taxon>Nocardioidaceae</taxon>
        <taxon>Nocardioides</taxon>
    </lineage>
</organism>
<dbReference type="AlphaFoldDB" id="A0A6P0HDA1"/>
<dbReference type="SUPFAM" id="SSF109854">
    <property type="entry name" value="DinB/YfiT-like putative metalloenzymes"/>
    <property type="match status" value="1"/>
</dbReference>
<dbReference type="EMBL" id="JAAGXA010000001">
    <property type="protein sequence ID" value="NEN76828.1"/>
    <property type="molecule type" value="Genomic_DNA"/>
</dbReference>
<proteinExistence type="predicted"/>
<reference evidence="2 3" key="1">
    <citation type="journal article" date="2014" name="Int. J. Syst. Evol. Microbiol.">
        <title>Nocardioides zeae sp. nov., isolated from the stem of Zea mays.</title>
        <authorList>
            <person name="Glaeser S.P."/>
            <person name="McInroy J.A."/>
            <person name="Busse H.J."/>
            <person name="Kampfer P."/>
        </authorList>
    </citation>
    <scope>NUCLEOTIDE SEQUENCE [LARGE SCALE GENOMIC DNA]</scope>
    <source>
        <strain evidence="2 3">JCM 30728</strain>
    </source>
</reference>
<protein>
    <submittedName>
        <fullName evidence="2">TIGR03086 family protein</fullName>
    </submittedName>
</protein>
<dbReference type="InterPro" id="IPR034660">
    <property type="entry name" value="DinB/YfiT-like"/>
</dbReference>
<dbReference type="Proteomes" id="UP000468687">
    <property type="component" value="Unassembled WGS sequence"/>
</dbReference>
<keyword evidence="3" id="KW-1185">Reference proteome</keyword>
<dbReference type="InterPro" id="IPR017517">
    <property type="entry name" value="Maleyloyr_isom"/>
</dbReference>
<name>A0A6P0HDA1_9ACTN</name>
<accession>A0A6P0HDA1</accession>
<dbReference type="RefSeq" id="WP_163770193.1">
    <property type="nucleotide sequence ID" value="NZ_JAAGXA010000001.1"/>
</dbReference>
<dbReference type="Pfam" id="PF11716">
    <property type="entry name" value="MDMPI_N"/>
    <property type="match status" value="1"/>
</dbReference>
<dbReference type="NCBIfam" id="TIGR03083">
    <property type="entry name" value="maleylpyruvate isomerase family mycothiol-dependent enzyme"/>
    <property type="match status" value="1"/>
</dbReference>
<comment type="caution">
    <text evidence="2">The sequence shown here is derived from an EMBL/GenBank/DDBJ whole genome shotgun (WGS) entry which is preliminary data.</text>
</comment>
<evidence type="ECO:0000313" key="2">
    <source>
        <dbReference type="EMBL" id="NEN76828.1"/>
    </source>
</evidence>
<sequence length="201" mass="21038">MSESTVPPVPSSAAAIRADYLRRAERFAGVLDGADGRWDSPSPCAGWDARAVVRHVVETERELLERHGLPVPPAPDLGAGPHGDVATAWRAHVAATADVLTDDVLSRTYDGFFGPTTIGATLRDFYTWDLLVHGWDVARATGQPYVVSDADAAAHDATADAWGDALHADGICAAAVPVPAGASPGDRLLGRLGRDPGWTAA</sequence>
<dbReference type="NCBIfam" id="TIGR03086">
    <property type="entry name" value="TIGR03086 family metal-binding protein"/>
    <property type="match status" value="1"/>
</dbReference>
<gene>
    <name evidence="2" type="ORF">G3T38_00895</name>
</gene>
<dbReference type="GO" id="GO:0046872">
    <property type="term" value="F:metal ion binding"/>
    <property type="evidence" value="ECO:0007669"/>
    <property type="project" value="InterPro"/>
</dbReference>
<dbReference type="InterPro" id="IPR024344">
    <property type="entry name" value="MDMPI_metal-binding"/>
</dbReference>
<feature type="domain" description="Mycothiol-dependent maleylpyruvate isomerase metal-binding" evidence="1">
    <location>
        <begin position="22"/>
        <end position="138"/>
    </location>
</feature>
<evidence type="ECO:0000259" key="1">
    <source>
        <dbReference type="Pfam" id="PF11716"/>
    </source>
</evidence>
<dbReference type="Gene3D" id="1.20.120.450">
    <property type="entry name" value="dinb family like domain"/>
    <property type="match status" value="1"/>
</dbReference>